<sequence>MIAAIVLRVLHYILTLGLFLRNFVYNIPNAYLSFYKKNNVSSIRNDAKLLKKLPMHLGFVIVENDYTFRDIANLIVWSVAMGISYISVYDINGDIKRNSFLLQKEIKRSKQETFASEDSKFEISLSLSESEEICNEEELSFKQAQVQLLAADDGRLNLVKTAQNYCQLVTTNQYQLEDIVPNNVDSHLQKLFKLPDPDLVILLGHINSLLGYMPWQVRLSEILNLPLIKGVNYKSYLSLIYTYGKTIQRFGT</sequence>
<accession>A0A2P1L4D1</accession>
<comment type="pathway">
    <text evidence="3">Protein modification; protein glycosylation.</text>
</comment>
<evidence type="ECO:0000256" key="12">
    <source>
        <dbReference type="ARBA" id="ARBA00047353"/>
    </source>
</evidence>
<evidence type="ECO:0000256" key="7">
    <source>
        <dbReference type="ARBA" id="ARBA00022692"/>
    </source>
</evidence>
<comment type="cofactor">
    <cofactor evidence="1">
        <name>Mg(2+)</name>
        <dbReference type="ChEBI" id="CHEBI:18420"/>
    </cofactor>
</comment>
<evidence type="ECO:0000256" key="6">
    <source>
        <dbReference type="ARBA" id="ARBA00022679"/>
    </source>
</evidence>
<name>A0A2P1L4D1_TESTE</name>
<dbReference type="AlphaFoldDB" id="A0A2P1L4D1"/>
<evidence type="ECO:0000256" key="11">
    <source>
        <dbReference type="ARBA" id="ARBA00023136"/>
    </source>
</evidence>
<dbReference type="Gene3D" id="3.40.1180.10">
    <property type="entry name" value="Decaprenyl diphosphate synthase-like"/>
    <property type="match status" value="1"/>
</dbReference>
<evidence type="ECO:0000256" key="5">
    <source>
        <dbReference type="ARBA" id="ARBA00012596"/>
    </source>
</evidence>
<evidence type="ECO:0000256" key="9">
    <source>
        <dbReference type="ARBA" id="ARBA00022842"/>
    </source>
</evidence>
<reference evidence="13" key="1">
    <citation type="journal article" date="2018" name="Dev. Comp. Immunol.">
        <title>Immune repertoire in the transcriptome of Littorina littorea reveals new trends in lophotrochozoan proto-complement evolution.</title>
        <authorList>
            <person name="Gorbushin A.M."/>
        </authorList>
    </citation>
    <scope>NUCLEOTIDE SEQUENCE</scope>
</reference>
<dbReference type="SUPFAM" id="SSF64005">
    <property type="entry name" value="Undecaprenyl diphosphate synthase"/>
    <property type="match status" value="1"/>
</dbReference>
<evidence type="ECO:0000256" key="2">
    <source>
        <dbReference type="ARBA" id="ARBA00004586"/>
    </source>
</evidence>
<dbReference type="InterPro" id="IPR036424">
    <property type="entry name" value="UPP_synth-like_sf"/>
</dbReference>
<keyword evidence="8" id="KW-0256">Endoplasmic reticulum</keyword>
<dbReference type="EMBL" id="MG596908">
    <property type="protein sequence ID" value="AVP12663.1"/>
    <property type="molecule type" value="mRNA"/>
</dbReference>
<organism evidence="13">
    <name type="scientific">Testudinalia testudinalis</name>
    <name type="common">Tortoise-shell limpet</name>
    <name type="synonym">Tectura testudinalis</name>
    <dbReference type="NCBI Taxonomy" id="2126142"/>
    <lineage>
        <taxon>Eukaryota</taxon>
        <taxon>Metazoa</taxon>
        <taxon>Spiralia</taxon>
        <taxon>Lophotrochozoa</taxon>
        <taxon>Mollusca</taxon>
        <taxon>Gastropoda</taxon>
        <taxon>Patellogastropoda</taxon>
        <taxon>Lottioidea</taxon>
        <taxon>Lottiidae</taxon>
        <taxon>Testudinalia</taxon>
    </lineage>
</organism>
<evidence type="ECO:0000256" key="4">
    <source>
        <dbReference type="ARBA" id="ARBA00005432"/>
    </source>
</evidence>
<dbReference type="InterPro" id="IPR038887">
    <property type="entry name" value="Nus1/NgBR"/>
</dbReference>
<keyword evidence="6" id="KW-0808">Transferase</keyword>
<dbReference type="EC" id="2.5.1.87" evidence="5"/>
<comment type="subcellular location">
    <subcellularLocation>
        <location evidence="2">Endoplasmic reticulum membrane</location>
    </subcellularLocation>
</comment>
<protein>
    <recommendedName>
        <fullName evidence="5">ditrans,polycis-polyprenyl diphosphate synthase [(2E,6E)-farnesyldiphosphate specific]</fullName>
        <ecNumber evidence="5">2.5.1.87</ecNumber>
    </recommendedName>
</protein>
<dbReference type="GO" id="GO:1904423">
    <property type="term" value="C:dehydrodolichyl diphosphate synthase complex"/>
    <property type="evidence" value="ECO:0007669"/>
    <property type="project" value="InterPro"/>
</dbReference>
<dbReference type="PANTHER" id="PTHR21528">
    <property type="entry name" value="DEHYDRODOLICHYL DIPHOSPHATE SYNTHASE COMPLEX SUBUNIT NUS1"/>
    <property type="match status" value="1"/>
</dbReference>
<dbReference type="UniPathway" id="UPA00378"/>
<keyword evidence="9" id="KW-0460">Magnesium</keyword>
<comment type="catalytic activity">
    <reaction evidence="12">
        <text>n isopentenyl diphosphate + (2E,6E)-farnesyl diphosphate = a di-trans,poly-cis-polyprenyl diphosphate + n diphosphate</text>
        <dbReference type="Rhea" id="RHEA:53008"/>
        <dbReference type="Rhea" id="RHEA-COMP:19494"/>
        <dbReference type="ChEBI" id="CHEBI:33019"/>
        <dbReference type="ChEBI" id="CHEBI:128769"/>
        <dbReference type="ChEBI" id="CHEBI:136960"/>
        <dbReference type="ChEBI" id="CHEBI:175763"/>
        <dbReference type="EC" id="2.5.1.87"/>
    </reaction>
</comment>
<evidence type="ECO:0000256" key="3">
    <source>
        <dbReference type="ARBA" id="ARBA00004922"/>
    </source>
</evidence>
<dbReference type="GO" id="GO:0045547">
    <property type="term" value="F:ditrans,polycis-polyprenyl diphosphate synthase [(2E,6E)-farnesyl diphosphate specific] activity"/>
    <property type="evidence" value="ECO:0007669"/>
    <property type="project" value="UniProtKB-EC"/>
</dbReference>
<comment type="similarity">
    <text evidence="4">Belongs to the UPP synthase family.</text>
</comment>
<dbReference type="GO" id="GO:0005789">
    <property type="term" value="C:endoplasmic reticulum membrane"/>
    <property type="evidence" value="ECO:0007669"/>
    <property type="project" value="UniProtKB-SubCell"/>
</dbReference>
<evidence type="ECO:0000313" key="13">
    <source>
        <dbReference type="EMBL" id="AVP12663.1"/>
    </source>
</evidence>
<keyword evidence="11" id="KW-0472">Membrane</keyword>
<evidence type="ECO:0000256" key="1">
    <source>
        <dbReference type="ARBA" id="ARBA00001946"/>
    </source>
</evidence>
<evidence type="ECO:0000256" key="8">
    <source>
        <dbReference type="ARBA" id="ARBA00022824"/>
    </source>
</evidence>
<keyword evidence="10" id="KW-1133">Transmembrane helix</keyword>
<evidence type="ECO:0000256" key="10">
    <source>
        <dbReference type="ARBA" id="ARBA00022989"/>
    </source>
</evidence>
<proteinExistence type="evidence at transcript level"/>
<dbReference type="PANTHER" id="PTHR21528:SF0">
    <property type="entry name" value="DEHYDRODOLICHYL DIPHOSPHATE SYNTHASE COMPLEX SUBUNIT NUS1"/>
    <property type="match status" value="1"/>
</dbReference>
<keyword evidence="7" id="KW-0812">Transmembrane</keyword>